<dbReference type="RefSeq" id="WP_066882563.1">
    <property type="nucleotide sequence ID" value="NZ_LODL01000019.1"/>
</dbReference>
<evidence type="ECO:0000313" key="1">
    <source>
        <dbReference type="EMBL" id="KXB30764.1"/>
    </source>
</evidence>
<sequence length="69" mass="7549">MSLKSFLSRVTRVHNGKSAETVSYDAIFKGESIVPAANAGDSGNYLPGLRHLENDVDVYFKEVFVGPVF</sequence>
<dbReference type="STRING" id="281362.AT959_08510"/>
<proteinExistence type="predicted"/>
<gene>
    <name evidence="1" type="ORF">AT959_08510</name>
</gene>
<accession>A0A133XIJ0</accession>
<keyword evidence="2" id="KW-1185">Reference proteome</keyword>
<dbReference type="Proteomes" id="UP000070186">
    <property type="component" value="Unassembled WGS sequence"/>
</dbReference>
<protein>
    <submittedName>
        <fullName evidence="1">Uncharacterized protein</fullName>
    </submittedName>
</protein>
<name>A0A133XIJ0_9RHOO</name>
<organism evidence="1 2">
    <name type="scientific">Dechloromonas denitrificans</name>
    <dbReference type="NCBI Taxonomy" id="281362"/>
    <lineage>
        <taxon>Bacteria</taxon>
        <taxon>Pseudomonadati</taxon>
        <taxon>Pseudomonadota</taxon>
        <taxon>Betaproteobacteria</taxon>
        <taxon>Rhodocyclales</taxon>
        <taxon>Azonexaceae</taxon>
        <taxon>Dechloromonas</taxon>
    </lineage>
</organism>
<reference evidence="1 2" key="1">
    <citation type="submission" date="2015-12" db="EMBL/GenBank/DDBJ databases">
        <title>Nitrous oxide reduction kinetics distinguish bacteria harboring typical versus atypical NosZ.</title>
        <authorList>
            <person name="Yoon S."/>
            <person name="Nissen S."/>
            <person name="Park D."/>
            <person name="Sanford R.A."/>
            <person name="Loeffler F.E."/>
        </authorList>
    </citation>
    <scope>NUCLEOTIDE SEQUENCE [LARGE SCALE GENOMIC DNA]</scope>
    <source>
        <strain evidence="1 2">ATCC BAA-841</strain>
    </source>
</reference>
<comment type="caution">
    <text evidence="1">The sequence shown here is derived from an EMBL/GenBank/DDBJ whole genome shotgun (WGS) entry which is preliminary data.</text>
</comment>
<dbReference type="EMBL" id="LODL01000019">
    <property type="protein sequence ID" value="KXB30764.1"/>
    <property type="molecule type" value="Genomic_DNA"/>
</dbReference>
<evidence type="ECO:0000313" key="2">
    <source>
        <dbReference type="Proteomes" id="UP000070186"/>
    </source>
</evidence>
<dbReference type="AlphaFoldDB" id="A0A133XIJ0"/>